<accession>A0A934KQ61</accession>
<feature type="transmembrane region" description="Helical" evidence="7">
    <location>
        <begin position="41"/>
        <end position="59"/>
    </location>
</feature>
<dbReference type="PRINTS" id="PR00727">
    <property type="entry name" value="LEADERPTASE"/>
</dbReference>
<feature type="region of interest" description="Disordered" evidence="8">
    <location>
        <begin position="1"/>
        <end position="27"/>
    </location>
</feature>
<sequence>MPPISADPLARSRRDDQRSAETVDEPLRGRRRRTHGLVRDVLEVLIIAVVLYIAIWSALQTVRVDGDSMVGTLQNNDLLLASKVSYYFGDPQRGDIVVLIPPSDPTKDFIKRVVGVPGDTLEIDGNRSPTAVLIKPGGKGNWQVVREPYLPQRWDTMTFCCQANGIASTVPQPMTIPSGEYFVMGDNRNFSSDSRSFGLVQRKSILAKAFVRILPFAHFGFGAGPTLLPDAAASVEIPMAPALVVALPCSGVLSWRRRRRVRRS</sequence>
<dbReference type="PROSITE" id="PS00760">
    <property type="entry name" value="SPASE_I_2"/>
    <property type="match status" value="1"/>
</dbReference>
<feature type="transmembrane region" description="Helical" evidence="7">
    <location>
        <begin position="205"/>
        <end position="225"/>
    </location>
</feature>
<evidence type="ECO:0000256" key="6">
    <source>
        <dbReference type="PIRSR" id="PIRSR600223-1"/>
    </source>
</evidence>
<keyword evidence="7" id="KW-1133">Transmembrane helix</keyword>
<dbReference type="CDD" id="cd06530">
    <property type="entry name" value="S26_SPase_I"/>
    <property type="match status" value="1"/>
</dbReference>
<dbReference type="GO" id="GO:0005886">
    <property type="term" value="C:plasma membrane"/>
    <property type="evidence" value="ECO:0007669"/>
    <property type="project" value="UniProtKB-SubCell"/>
</dbReference>
<feature type="active site" evidence="6">
    <location>
        <position position="111"/>
    </location>
</feature>
<protein>
    <recommendedName>
        <fullName evidence="4 7">Signal peptidase I</fullName>
        <ecNumber evidence="4 7">3.4.21.89</ecNumber>
    </recommendedName>
</protein>
<evidence type="ECO:0000256" key="3">
    <source>
        <dbReference type="ARBA" id="ARBA00009370"/>
    </source>
</evidence>
<feature type="transmembrane region" description="Helical" evidence="7">
    <location>
        <begin position="237"/>
        <end position="255"/>
    </location>
</feature>
<evidence type="ECO:0000313" key="10">
    <source>
        <dbReference type="EMBL" id="MBJ7609825.1"/>
    </source>
</evidence>
<comment type="similarity">
    <text evidence="3 7">Belongs to the peptidase S26 family.</text>
</comment>
<dbReference type="Pfam" id="PF10502">
    <property type="entry name" value="Peptidase_S26"/>
    <property type="match status" value="1"/>
</dbReference>
<comment type="caution">
    <text evidence="10">The sequence shown here is derived from an EMBL/GenBank/DDBJ whole genome shotgun (WGS) entry which is preliminary data.</text>
</comment>
<evidence type="ECO:0000259" key="9">
    <source>
        <dbReference type="Pfam" id="PF10502"/>
    </source>
</evidence>
<keyword evidence="7" id="KW-0645">Protease</keyword>
<dbReference type="PROSITE" id="PS00761">
    <property type="entry name" value="SPASE_I_3"/>
    <property type="match status" value="1"/>
</dbReference>
<evidence type="ECO:0000256" key="4">
    <source>
        <dbReference type="ARBA" id="ARBA00013208"/>
    </source>
</evidence>
<dbReference type="SUPFAM" id="SSF51306">
    <property type="entry name" value="LexA/Signal peptidase"/>
    <property type="match status" value="1"/>
</dbReference>
<comment type="catalytic activity">
    <reaction evidence="1 7">
        <text>Cleavage of hydrophobic, N-terminal signal or leader sequences from secreted and periplasmic proteins.</text>
        <dbReference type="EC" id="3.4.21.89"/>
    </reaction>
</comment>
<feature type="domain" description="Peptidase S26" evidence="9">
    <location>
        <begin position="41"/>
        <end position="213"/>
    </location>
</feature>
<dbReference type="AlphaFoldDB" id="A0A934KQ61"/>
<evidence type="ECO:0000256" key="8">
    <source>
        <dbReference type="SAM" id="MobiDB-lite"/>
    </source>
</evidence>
<dbReference type="InterPro" id="IPR019758">
    <property type="entry name" value="Pept_S26A_signal_pept_1_CS"/>
</dbReference>
<dbReference type="InterPro" id="IPR000223">
    <property type="entry name" value="Pept_S26A_signal_pept_1"/>
</dbReference>
<dbReference type="InterPro" id="IPR036286">
    <property type="entry name" value="LexA/Signal_pep-like_sf"/>
</dbReference>
<dbReference type="PANTHER" id="PTHR43390:SF1">
    <property type="entry name" value="CHLOROPLAST PROCESSING PEPTIDASE"/>
    <property type="match status" value="1"/>
</dbReference>
<comment type="caution">
    <text evidence="7">Lacks conserved residue(s) required for the propagation of feature annotation.</text>
</comment>
<dbReference type="InterPro" id="IPR019757">
    <property type="entry name" value="Pept_S26A_signal_pept_1_Lys-AS"/>
</dbReference>
<gene>
    <name evidence="10" type="primary">lepB</name>
    <name evidence="10" type="ORF">JF887_10425</name>
</gene>
<dbReference type="InterPro" id="IPR019533">
    <property type="entry name" value="Peptidase_S26"/>
</dbReference>
<dbReference type="EC" id="3.4.21.89" evidence="4 7"/>
<reference evidence="10 11" key="1">
    <citation type="submission" date="2020-10" db="EMBL/GenBank/DDBJ databases">
        <title>Ca. Dormibacterota MAGs.</title>
        <authorList>
            <person name="Montgomery K."/>
        </authorList>
    </citation>
    <scope>NUCLEOTIDE SEQUENCE [LARGE SCALE GENOMIC DNA]</scope>
    <source>
        <strain evidence="10">Mitchell_Peninsula_5</strain>
    </source>
</reference>
<organism evidence="10 11">
    <name type="scientific">Candidatus Amunia macphersoniae</name>
    <dbReference type="NCBI Taxonomy" id="3127014"/>
    <lineage>
        <taxon>Bacteria</taxon>
        <taxon>Bacillati</taxon>
        <taxon>Candidatus Dormiibacterota</taxon>
        <taxon>Candidatus Dormibacteria</taxon>
        <taxon>Candidatus Aeolococcales</taxon>
        <taxon>Candidatus Aeolococcaceae</taxon>
        <taxon>Candidatus Amunia</taxon>
    </lineage>
</organism>
<evidence type="ECO:0000313" key="11">
    <source>
        <dbReference type="Proteomes" id="UP000614410"/>
    </source>
</evidence>
<evidence type="ECO:0000256" key="2">
    <source>
        <dbReference type="ARBA" id="ARBA00004401"/>
    </source>
</evidence>
<evidence type="ECO:0000256" key="7">
    <source>
        <dbReference type="RuleBase" id="RU362042"/>
    </source>
</evidence>
<dbReference type="GO" id="GO:0006465">
    <property type="term" value="P:signal peptide processing"/>
    <property type="evidence" value="ECO:0007669"/>
    <property type="project" value="InterPro"/>
</dbReference>
<dbReference type="Gene3D" id="2.10.109.10">
    <property type="entry name" value="Umud Fragment, subunit A"/>
    <property type="match status" value="1"/>
</dbReference>
<feature type="active site" evidence="6">
    <location>
        <position position="68"/>
    </location>
</feature>
<feature type="compositionally biased region" description="Basic and acidic residues" evidence="8">
    <location>
        <begin position="10"/>
        <end position="27"/>
    </location>
</feature>
<dbReference type="NCBIfam" id="TIGR02227">
    <property type="entry name" value="sigpep_I_bact"/>
    <property type="match status" value="1"/>
</dbReference>
<comment type="subcellular location">
    <subcellularLocation>
        <location evidence="2">Cell membrane</location>
        <topology evidence="2">Single-pass type II membrane protein</topology>
    </subcellularLocation>
    <subcellularLocation>
        <location evidence="7">Membrane</location>
        <topology evidence="7">Single-pass type II membrane protein</topology>
    </subcellularLocation>
</comment>
<keyword evidence="5 7" id="KW-0378">Hydrolase</keyword>
<evidence type="ECO:0000256" key="5">
    <source>
        <dbReference type="ARBA" id="ARBA00022801"/>
    </source>
</evidence>
<name>A0A934KQ61_9BACT</name>
<keyword evidence="7" id="KW-0812">Transmembrane</keyword>
<evidence type="ECO:0000256" key="1">
    <source>
        <dbReference type="ARBA" id="ARBA00000677"/>
    </source>
</evidence>
<keyword evidence="7" id="KW-0472">Membrane</keyword>
<dbReference type="EMBL" id="JAEKNN010000052">
    <property type="protein sequence ID" value="MBJ7609825.1"/>
    <property type="molecule type" value="Genomic_DNA"/>
</dbReference>
<dbReference type="Proteomes" id="UP000614410">
    <property type="component" value="Unassembled WGS sequence"/>
</dbReference>
<dbReference type="PANTHER" id="PTHR43390">
    <property type="entry name" value="SIGNAL PEPTIDASE I"/>
    <property type="match status" value="1"/>
</dbReference>
<proteinExistence type="inferred from homology"/>
<dbReference type="GO" id="GO:0004252">
    <property type="term" value="F:serine-type endopeptidase activity"/>
    <property type="evidence" value="ECO:0007669"/>
    <property type="project" value="InterPro"/>
</dbReference>
<dbReference type="GO" id="GO:0009003">
    <property type="term" value="F:signal peptidase activity"/>
    <property type="evidence" value="ECO:0007669"/>
    <property type="project" value="UniProtKB-EC"/>
</dbReference>